<keyword evidence="4" id="KW-0067">ATP-binding</keyword>
<evidence type="ECO:0000256" key="2">
    <source>
        <dbReference type="ARBA" id="ARBA00022695"/>
    </source>
</evidence>
<dbReference type="Gene3D" id="1.20.120.330">
    <property type="entry name" value="Nucleotidyltransferases domain 2"/>
    <property type="match status" value="2"/>
</dbReference>
<dbReference type="InterPro" id="IPR043519">
    <property type="entry name" value="NT_sf"/>
</dbReference>
<evidence type="ECO:0000256" key="1">
    <source>
        <dbReference type="ARBA" id="ARBA00022679"/>
    </source>
</evidence>
<dbReference type="EMBL" id="LKEV01000002">
    <property type="protein sequence ID" value="KQB86823.1"/>
    <property type="molecule type" value="Genomic_DNA"/>
</dbReference>
<feature type="compositionally biased region" description="Basic and acidic residues" evidence="7">
    <location>
        <begin position="161"/>
        <end position="178"/>
    </location>
</feature>
<evidence type="ECO:0000256" key="5">
    <source>
        <dbReference type="ARBA" id="ARBA00022842"/>
    </source>
</evidence>
<feature type="domain" description="Glutamate-ammonia ligase adenylyltransferase repeated" evidence="8">
    <location>
        <begin position="650"/>
        <end position="893"/>
    </location>
</feature>
<sequence length="1064" mass="117361">MTLSGKRASIPTPAVLGLGGPRAAEDIHLLGWDTAESVDVLWALAGCGDPDQALNVLVRLHGGLEEKGQSAEFQRVLREDHAFRIRVMALVGGSAALGDELAAHPESWRELTKELPTRVEMMKGLLEVVDAVPAIFAEEGEREGGDLAKDDLESGDAEQEQPEKENGGEGAPAEKHAPDPACTDRSVAGTYRARVADGDAQRRLKEAYRLFLMRIAAHDLAGTYPSTKRQEGLETVPFEQITESLSDLADAALTASLAIAVNNVYGDSPLDARLAVIALGKCGARELNYISDVDVIFVGSTVTPRITRVAGECARIGSRSFFEVDANLRPEGRSGALVRTVESHLTYYQRWAETWEFQALLKARAQTGYMPLGQRYREVLDPLVWGASQRESFVEDVQAMRRRVLDNVPEDMRDRELKLGRGGLRDVEFAVQLLQLVHGRSDESLRVPATVGALRALVTAGAIGREDGQGLIDAYEFLRLLEHRLQLYRLRRTHTLPAEDDRVAMSRLALTSGYAAQDGKSSVDNLRTILRRVRFLILELHSKLFYRPLLNSVVNMTVDTLKLSPDAAKLQLAALGYRFPDRAFEHLTALASGNSRKSKIQAMLLPTLMDWLSQTADPDAGLLNYRKLSDAAYERSWFLRLLRDEGVVGQRLMMILGSSPYTADLIISAPEFVKSLGDGASGPKLLDKAPGTVSSSLVAAANRHKTPDKAIAVARSLRRAELARLASADLLGMMDVRSVCRGLSMVWNAVLEAALQAEIRHSQAEQEGEEQGPPARIAVIGMGRLGGAELGFGSDADVMFVAEPQPGYEEHEALRWAAGVCESMRTRLAKPSGDPPLEVDLGLRPEGRSGAVVRSIESYRRYYSTWGEVWETQALLRATVVAGDRAVGTDFLHMIDSFRYPSEGISASTIREVRRMKARVDEERLPRGADRNTHTKLGRGALTDIEWTVQLLTMMHAHEHPALHNTSTLDVLDVLEVEQIIPVEQVRILREAWLEATNVRNALVLVRGKRTDQIPQPGPQLAQVAGAAGWDPSQYQNFLEHYLRKTRRARRVVDQVFWGETSMR</sequence>
<evidence type="ECO:0000256" key="7">
    <source>
        <dbReference type="SAM" id="MobiDB-lite"/>
    </source>
</evidence>
<keyword evidence="1 10" id="KW-0808">Transferase</keyword>
<feature type="domain" description="PII-uridylyltransferase/Glutamine-synthetase adenylyltransferase" evidence="9">
    <location>
        <begin position="399"/>
        <end position="545"/>
    </location>
</feature>
<keyword evidence="11" id="KW-1185">Reference proteome</keyword>
<keyword evidence="2 10" id="KW-0548">Nucleotidyltransferase</keyword>
<dbReference type="PATRIC" id="fig|1544413.3.peg.1038"/>
<evidence type="ECO:0000313" key="11">
    <source>
        <dbReference type="Proteomes" id="UP000050488"/>
    </source>
</evidence>
<gene>
    <name evidence="10" type="primary">glnE</name>
    <name evidence="10" type="ORF">Clow_01031</name>
</gene>
<dbReference type="SUPFAM" id="SSF81301">
    <property type="entry name" value="Nucleotidyltransferase"/>
    <property type="match status" value="2"/>
</dbReference>
<reference evidence="10 11" key="1">
    <citation type="submission" date="2015-10" db="EMBL/GenBank/DDBJ databases">
        <title>Corynebacteirum lowii and Corynebacterium oculi species nova, derived from human clinical disease and and emended description of Corynebacterium mastiditis.</title>
        <authorList>
            <person name="Bernard K."/>
            <person name="Pacheco A.L."/>
            <person name="Mcdougall C."/>
            <person name="Burtx T."/>
            <person name="Weibe D."/>
            <person name="Tyler S."/>
            <person name="Olson A.B."/>
            <person name="Cnockaert M."/>
            <person name="Eguchi H."/>
            <person name="Kuwahara T."/>
            <person name="Nakayama-Imaohji H."/>
            <person name="Boudewijins M."/>
            <person name="Van Hoecke F."/>
            <person name="Bernier A.-M."/>
            <person name="Vandamme P."/>
        </authorList>
    </citation>
    <scope>NUCLEOTIDE SEQUENCE [LARGE SCALE GENOMIC DNA]</scope>
    <source>
        <strain evidence="10 11">NML 130206</strain>
    </source>
</reference>
<dbReference type="PANTHER" id="PTHR30621">
    <property type="entry name" value="GLUTAMINE SYNTHETASE ADENYLYLTRANSFERASE"/>
    <property type="match status" value="1"/>
</dbReference>
<comment type="caution">
    <text evidence="10">The sequence shown here is derived from an EMBL/GenBank/DDBJ whole genome shotgun (WGS) entry which is preliminary data.</text>
</comment>
<dbReference type="AlphaFoldDB" id="A0A0Q0U4A4"/>
<dbReference type="InterPro" id="IPR023057">
    <property type="entry name" value="GlnE"/>
</dbReference>
<dbReference type="Proteomes" id="UP000050488">
    <property type="component" value="Unassembled WGS sequence"/>
</dbReference>
<dbReference type="Pfam" id="PF08335">
    <property type="entry name" value="GlnD_UR_UTase"/>
    <property type="match status" value="2"/>
</dbReference>
<dbReference type="EC" id="2.7.7.42" evidence="10"/>
<accession>A0A0Q0U4A4</accession>
<name>A0A0Q0U4A4_9CORY</name>
<dbReference type="SUPFAM" id="SSF81593">
    <property type="entry name" value="Nucleotidyltransferase substrate binding subunit/domain"/>
    <property type="match status" value="2"/>
</dbReference>
<feature type="region of interest" description="Disordered" evidence="7">
    <location>
        <begin position="139"/>
        <end position="186"/>
    </location>
</feature>
<dbReference type="InterPro" id="IPR005190">
    <property type="entry name" value="GlnE_rpt_dom"/>
</dbReference>
<evidence type="ECO:0000256" key="4">
    <source>
        <dbReference type="ARBA" id="ARBA00022840"/>
    </source>
</evidence>
<feature type="domain" description="PII-uridylyltransferase/Glutamine-synthetase adenylyltransferase" evidence="9">
    <location>
        <begin position="914"/>
        <end position="1057"/>
    </location>
</feature>
<dbReference type="GO" id="GO:0016874">
    <property type="term" value="F:ligase activity"/>
    <property type="evidence" value="ECO:0007669"/>
    <property type="project" value="UniProtKB-KW"/>
</dbReference>
<evidence type="ECO:0000259" key="9">
    <source>
        <dbReference type="Pfam" id="PF08335"/>
    </source>
</evidence>
<proteinExistence type="predicted"/>
<organism evidence="10 11">
    <name type="scientific">Corynebacterium lowii</name>
    <dbReference type="NCBI Taxonomy" id="1544413"/>
    <lineage>
        <taxon>Bacteria</taxon>
        <taxon>Bacillati</taxon>
        <taxon>Actinomycetota</taxon>
        <taxon>Actinomycetes</taxon>
        <taxon>Mycobacteriales</taxon>
        <taxon>Corynebacteriaceae</taxon>
        <taxon>Corynebacterium</taxon>
    </lineage>
</organism>
<protein>
    <submittedName>
        <fullName evidence="10">Glutamate-ammonia-ligase adenylyltransferase</fullName>
        <ecNumber evidence="10">2.7.7.42</ecNumber>
    </submittedName>
</protein>
<evidence type="ECO:0000259" key="8">
    <source>
        <dbReference type="Pfam" id="PF03710"/>
    </source>
</evidence>
<dbReference type="RefSeq" id="WP_055177169.1">
    <property type="nucleotide sequence ID" value="NZ_JAUSQY010000001.1"/>
</dbReference>
<keyword evidence="3" id="KW-0547">Nucleotide-binding</keyword>
<keyword evidence="6" id="KW-0511">Multifunctional enzyme</keyword>
<dbReference type="NCBIfam" id="NF010707">
    <property type="entry name" value="PRK14109.1"/>
    <property type="match status" value="1"/>
</dbReference>
<dbReference type="Pfam" id="PF03710">
    <property type="entry name" value="GlnE"/>
    <property type="match status" value="2"/>
</dbReference>
<dbReference type="GO" id="GO:0005524">
    <property type="term" value="F:ATP binding"/>
    <property type="evidence" value="ECO:0007669"/>
    <property type="project" value="UniProtKB-KW"/>
</dbReference>
<dbReference type="Gene3D" id="3.30.460.10">
    <property type="entry name" value="Beta Polymerase, domain 2"/>
    <property type="match status" value="2"/>
</dbReference>
<feature type="domain" description="Glutamate-ammonia ligase adenylyltransferase repeated" evidence="8">
    <location>
        <begin position="232"/>
        <end position="375"/>
    </location>
</feature>
<dbReference type="GO" id="GO:0005829">
    <property type="term" value="C:cytosol"/>
    <property type="evidence" value="ECO:0007669"/>
    <property type="project" value="TreeGrafter"/>
</dbReference>
<keyword evidence="5" id="KW-0460">Magnesium</keyword>
<dbReference type="PANTHER" id="PTHR30621:SF0">
    <property type="entry name" value="BIFUNCTIONAL GLUTAMINE SYNTHETASE ADENYLYLTRANSFERASE_ADENYLYL-REMOVING ENZYME"/>
    <property type="match status" value="1"/>
</dbReference>
<feature type="compositionally biased region" description="Basic and acidic residues" evidence="7">
    <location>
        <begin position="142"/>
        <end position="152"/>
    </location>
</feature>
<dbReference type="STRING" id="1544413.Clow_01031"/>
<evidence type="ECO:0000256" key="6">
    <source>
        <dbReference type="ARBA" id="ARBA00023268"/>
    </source>
</evidence>
<dbReference type="OrthoDB" id="9759366at2"/>
<dbReference type="GO" id="GO:0008882">
    <property type="term" value="F:[glutamate-ammonia-ligase] adenylyltransferase activity"/>
    <property type="evidence" value="ECO:0007669"/>
    <property type="project" value="UniProtKB-EC"/>
</dbReference>
<dbReference type="CDD" id="cd05401">
    <property type="entry name" value="NT_GlnE_GlnD_like"/>
    <property type="match status" value="2"/>
</dbReference>
<keyword evidence="10" id="KW-0436">Ligase</keyword>
<evidence type="ECO:0000256" key="3">
    <source>
        <dbReference type="ARBA" id="ARBA00022741"/>
    </source>
</evidence>
<evidence type="ECO:0000313" key="10">
    <source>
        <dbReference type="EMBL" id="KQB86823.1"/>
    </source>
</evidence>
<dbReference type="GO" id="GO:0000820">
    <property type="term" value="P:regulation of glutamine family amino acid metabolic process"/>
    <property type="evidence" value="ECO:0007669"/>
    <property type="project" value="TreeGrafter"/>
</dbReference>
<dbReference type="InterPro" id="IPR013546">
    <property type="entry name" value="PII_UdlTrfase/GS_AdlTrfase"/>
</dbReference>